<dbReference type="Proteomes" id="UP000239065">
    <property type="component" value="Unassembled WGS sequence"/>
</dbReference>
<dbReference type="AlphaFoldDB" id="A0A2S9SL42"/>
<evidence type="ECO:0000313" key="2">
    <source>
        <dbReference type="EMBL" id="PRM87307.1"/>
    </source>
</evidence>
<protein>
    <recommendedName>
        <fullName evidence="6">Ysc84 actin-binding domain-containing protein</fullName>
    </recommendedName>
</protein>
<keyword evidence="1" id="KW-0732">Signal</keyword>
<dbReference type="PROSITE" id="PS51257">
    <property type="entry name" value="PROKAR_LIPOPROTEIN"/>
    <property type="match status" value="1"/>
</dbReference>
<evidence type="ECO:0000313" key="4">
    <source>
        <dbReference type="Proteomes" id="UP000239065"/>
    </source>
</evidence>
<sequence length="189" mass="21217">MLRILKLLAIVYVSFMIISCSSKTATEKQQEREAILSDSHQTLELLYKHAPEAKETIKNAYGYATFNDFGMNDTMINTENGKGVAHSNHTKKNTYMKMFAAGLGFGIGIKDFRAVFIFENEKAFKDFVEKGWETEAEGDIAAKYKKDGGSLNIDKNVKQDVIVYKLTKSGLIASATIQAAKFWKYSDLN</sequence>
<feature type="chain" id="PRO_5038227197" description="Ysc84 actin-binding domain-containing protein" evidence="1">
    <location>
        <begin position="26"/>
        <end position="189"/>
    </location>
</feature>
<evidence type="ECO:0000313" key="3">
    <source>
        <dbReference type="EMBL" id="QNM91168.1"/>
    </source>
</evidence>
<evidence type="ECO:0000313" key="5">
    <source>
        <dbReference type="Proteomes" id="UP000515842"/>
    </source>
</evidence>
<organism evidence="2 4">
    <name type="scientific">Aliarcobacter cryaerophilus</name>
    <dbReference type="NCBI Taxonomy" id="28198"/>
    <lineage>
        <taxon>Bacteria</taxon>
        <taxon>Pseudomonadati</taxon>
        <taxon>Campylobacterota</taxon>
        <taxon>Epsilonproteobacteria</taxon>
        <taxon>Campylobacterales</taxon>
        <taxon>Arcobacteraceae</taxon>
        <taxon>Aliarcobacter</taxon>
    </lineage>
</organism>
<dbReference type="EMBL" id="CP060693">
    <property type="protein sequence ID" value="QNM91168.1"/>
    <property type="molecule type" value="Genomic_DNA"/>
</dbReference>
<proteinExistence type="predicted"/>
<gene>
    <name evidence="2" type="ORF">CJ669_08575</name>
    <name evidence="3" type="ORF">HOO34_05560</name>
</gene>
<name>A0A2S9SL42_9BACT</name>
<dbReference type="Proteomes" id="UP000515842">
    <property type="component" value="Chromosome"/>
</dbReference>
<reference evidence="3 5" key="2">
    <citation type="journal article" date="2020" name="Front. Microbiol.">
        <title>Genomic Analysis and Antimicrobial Resistance of Aliarcobacter cryaerophilus Strains From German Water Poultry.</title>
        <authorList>
            <person name="Muller E."/>
            <person name="Hotzel H."/>
            <person name="Ahlers C."/>
            <person name="Hanel I."/>
            <person name="Tomaso H."/>
            <person name="Abdel-Glil M.Y."/>
        </authorList>
    </citation>
    <scope>NUCLEOTIDE SEQUENCE [LARGE SCALE GENOMIC DNA]</scope>
    <source>
        <strain evidence="3 5">16CS1285-4</strain>
    </source>
</reference>
<dbReference type="RefSeq" id="WP_105909569.1">
    <property type="nucleotide sequence ID" value="NZ_CP060693.1"/>
</dbReference>
<dbReference type="EMBL" id="NXGJ01000011">
    <property type="protein sequence ID" value="PRM87307.1"/>
    <property type="molecule type" value="Genomic_DNA"/>
</dbReference>
<evidence type="ECO:0008006" key="6">
    <source>
        <dbReference type="Google" id="ProtNLM"/>
    </source>
</evidence>
<reference evidence="2 4" key="1">
    <citation type="submission" date="2017-09" db="EMBL/GenBank/DDBJ databases">
        <title>Reassesment of A. cryaerophilus.</title>
        <authorList>
            <person name="Perez-Cataluna A."/>
            <person name="Collado L."/>
            <person name="Salgado O."/>
            <person name="Lefinanco V."/>
            <person name="Figueras M.J."/>
        </authorList>
    </citation>
    <scope>NUCLEOTIDE SEQUENCE [LARGE SCALE GENOMIC DNA]</scope>
    <source>
        <strain evidence="2 4">LMG 9861</strain>
    </source>
</reference>
<accession>A0A2S9SL42</accession>
<evidence type="ECO:0000256" key="1">
    <source>
        <dbReference type="SAM" id="SignalP"/>
    </source>
</evidence>
<feature type="signal peptide" evidence="1">
    <location>
        <begin position="1"/>
        <end position="25"/>
    </location>
</feature>